<organism evidence="1 2">
    <name type="scientific">Malus domestica</name>
    <name type="common">Apple</name>
    <name type="synonym">Pyrus malus</name>
    <dbReference type="NCBI Taxonomy" id="3750"/>
    <lineage>
        <taxon>Eukaryota</taxon>
        <taxon>Viridiplantae</taxon>
        <taxon>Streptophyta</taxon>
        <taxon>Embryophyta</taxon>
        <taxon>Tracheophyta</taxon>
        <taxon>Spermatophyta</taxon>
        <taxon>Magnoliopsida</taxon>
        <taxon>eudicotyledons</taxon>
        <taxon>Gunneridae</taxon>
        <taxon>Pentapetalae</taxon>
        <taxon>rosids</taxon>
        <taxon>fabids</taxon>
        <taxon>Rosales</taxon>
        <taxon>Rosaceae</taxon>
        <taxon>Amygdaloideae</taxon>
        <taxon>Maleae</taxon>
        <taxon>Malus</taxon>
    </lineage>
</organism>
<dbReference type="SUPFAM" id="SSF48371">
    <property type="entry name" value="ARM repeat"/>
    <property type="match status" value="1"/>
</dbReference>
<sequence>MLQQLGIEILTSLALEADATERVDGIGGALKELFNIFFNKGMLRNNKHVRTKAGEALAILVLESKNNCLRILKLGVLENLVEALEVQVLRVITSEEHKQQEALVRLAASVLAFLSPEESCLMFKKAGITEGEVTNELVQILKKYKHPPIKVSKIKRFSIELAICMMRDKLENVRVFRDLGMEKELDFVIKTTVELEIFNIFFGTVGMSWHSTKIHSLVKTALGLTAEGWNEAA</sequence>
<evidence type="ECO:0000313" key="1">
    <source>
        <dbReference type="EMBL" id="RXH80876.1"/>
    </source>
</evidence>
<dbReference type="InterPro" id="IPR011989">
    <property type="entry name" value="ARM-like"/>
</dbReference>
<evidence type="ECO:0000313" key="2">
    <source>
        <dbReference type="Proteomes" id="UP000290289"/>
    </source>
</evidence>
<dbReference type="InterPro" id="IPR016024">
    <property type="entry name" value="ARM-type_fold"/>
</dbReference>
<keyword evidence="2" id="KW-1185">Reference proteome</keyword>
<dbReference type="EMBL" id="RDQH01000338">
    <property type="protein sequence ID" value="RXH80876.1"/>
    <property type="molecule type" value="Genomic_DNA"/>
</dbReference>
<comment type="caution">
    <text evidence="1">The sequence shown here is derived from an EMBL/GenBank/DDBJ whole genome shotgun (WGS) entry which is preliminary data.</text>
</comment>
<dbReference type="PANTHER" id="PTHR33115">
    <property type="entry name" value="ARM REPEAT SUPERFAMILY PROTEIN"/>
    <property type="match status" value="1"/>
</dbReference>
<reference evidence="1 2" key="1">
    <citation type="submission" date="2018-10" db="EMBL/GenBank/DDBJ databases">
        <title>A high-quality apple genome assembly.</title>
        <authorList>
            <person name="Hu J."/>
        </authorList>
    </citation>
    <scope>NUCLEOTIDE SEQUENCE [LARGE SCALE GENOMIC DNA]</scope>
    <source>
        <strain evidence="2">cv. HFTH1</strain>
        <tissue evidence="1">Young leaf</tissue>
    </source>
</reference>
<gene>
    <name evidence="1" type="ORF">DVH24_004790</name>
</gene>
<dbReference type="Proteomes" id="UP000290289">
    <property type="component" value="Chromosome 12"/>
</dbReference>
<name>A0A498IBN9_MALDO</name>
<protein>
    <submittedName>
        <fullName evidence="1">Uncharacterized protein</fullName>
    </submittedName>
</protein>
<dbReference type="AlphaFoldDB" id="A0A498IBN9"/>
<proteinExistence type="predicted"/>
<accession>A0A498IBN9</accession>
<dbReference type="Gene3D" id="1.25.10.10">
    <property type="entry name" value="Leucine-rich Repeat Variant"/>
    <property type="match status" value="1"/>
</dbReference>
<dbReference type="PANTHER" id="PTHR33115:SF50">
    <property type="entry name" value="ARM REPEAT SUPERFAMILY PROTEIN"/>
    <property type="match status" value="1"/>
</dbReference>